<protein>
    <submittedName>
        <fullName evidence="1">Uncharacterized protein</fullName>
    </submittedName>
</protein>
<dbReference type="EMBL" id="CP133617">
    <property type="protein sequence ID" value="WMV33702.1"/>
    <property type="molecule type" value="Genomic_DNA"/>
</dbReference>
<reference evidence="1" key="1">
    <citation type="submission" date="2023-08" db="EMBL/GenBank/DDBJ databases">
        <title>A de novo genome assembly of Solanum verrucosum Schlechtendal, a Mexican diploid species geographically isolated from the other diploid A-genome species in potato relatives.</title>
        <authorList>
            <person name="Hosaka K."/>
        </authorList>
    </citation>
    <scope>NUCLEOTIDE SEQUENCE</scope>
    <source>
        <tissue evidence="1">Young leaves</tissue>
    </source>
</reference>
<organism evidence="1 2">
    <name type="scientific">Solanum verrucosum</name>
    <dbReference type="NCBI Taxonomy" id="315347"/>
    <lineage>
        <taxon>Eukaryota</taxon>
        <taxon>Viridiplantae</taxon>
        <taxon>Streptophyta</taxon>
        <taxon>Embryophyta</taxon>
        <taxon>Tracheophyta</taxon>
        <taxon>Spermatophyta</taxon>
        <taxon>Magnoliopsida</taxon>
        <taxon>eudicotyledons</taxon>
        <taxon>Gunneridae</taxon>
        <taxon>Pentapetalae</taxon>
        <taxon>asterids</taxon>
        <taxon>lamiids</taxon>
        <taxon>Solanales</taxon>
        <taxon>Solanaceae</taxon>
        <taxon>Solanoideae</taxon>
        <taxon>Solaneae</taxon>
        <taxon>Solanum</taxon>
    </lineage>
</organism>
<feature type="non-terminal residue" evidence="1">
    <location>
        <position position="1"/>
    </location>
</feature>
<name>A0AAF0R050_SOLVR</name>
<keyword evidence="2" id="KW-1185">Reference proteome</keyword>
<dbReference type="AlphaFoldDB" id="A0AAF0R050"/>
<evidence type="ECO:0000313" key="2">
    <source>
        <dbReference type="Proteomes" id="UP001234989"/>
    </source>
</evidence>
<accession>A0AAF0R050</accession>
<sequence>EKGVQFPAQVWKSFQKGLGSKVKLSTIFHPQIDGYHSSIQIVLYEAIYGRRCRSHIGWLEVGEARLIGPDLVHQAMKKVKLFKRD</sequence>
<proteinExistence type="predicted"/>
<gene>
    <name evidence="1" type="ORF">MTR67_027087</name>
</gene>
<dbReference type="Proteomes" id="UP001234989">
    <property type="component" value="Chromosome 6"/>
</dbReference>
<evidence type="ECO:0000313" key="1">
    <source>
        <dbReference type="EMBL" id="WMV33702.1"/>
    </source>
</evidence>